<feature type="coiled-coil region" evidence="2">
    <location>
        <begin position="274"/>
        <end position="304"/>
    </location>
</feature>
<feature type="transmembrane region" description="Helical" evidence="3">
    <location>
        <begin position="308"/>
        <end position="329"/>
    </location>
</feature>
<reference evidence="6" key="1">
    <citation type="submission" date="2015-02" db="EMBL/GenBank/DDBJ databases">
        <title>Genome sequencing for Strongylocentrotus purpuratus.</title>
        <authorList>
            <person name="Murali S."/>
            <person name="Liu Y."/>
            <person name="Vee V."/>
            <person name="English A."/>
            <person name="Wang M."/>
            <person name="Skinner E."/>
            <person name="Han Y."/>
            <person name="Muzny D.M."/>
            <person name="Worley K.C."/>
            <person name="Gibbs R.A."/>
        </authorList>
    </citation>
    <scope>NUCLEOTIDE SEQUENCE</scope>
</reference>
<dbReference type="InterPro" id="IPR011701">
    <property type="entry name" value="MFS"/>
</dbReference>
<protein>
    <recommendedName>
        <fullName evidence="4">Major facilitator superfamily (MFS) profile domain-containing protein</fullName>
    </recommendedName>
</protein>
<feature type="transmembrane region" description="Helical" evidence="3">
    <location>
        <begin position="171"/>
        <end position="195"/>
    </location>
</feature>
<evidence type="ECO:0000256" key="2">
    <source>
        <dbReference type="SAM" id="Coils"/>
    </source>
</evidence>
<feature type="transmembrane region" description="Helical" evidence="3">
    <location>
        <begin position="466"/>
        <end position="485"/>
    </location>
</feature>
<comment type="subcellular location">
    <subcellularLocation>
        <location evidence="1">Membrane</location>
        <topology evidence="1">Multi-pass membrane protein</topology>
    </subcellularLocation>
</comment>
<evidence type="ECO:0000256" key="1">
    <source>
        <dbReference type="ARBA" id="ARBA00004141"/>
    </source>
</evidence>
<feature type="transmembrane region" description="Helical" evidence="3">
    <location>
        <begin position="341"/>
        <end position="360"/>
    </location>
</feature>
<sequence length="561" mass="61953">MNSVRGKIVYECVSQRDISVIWTDDPPDRPAFQTSQLSLAPSATPQHSIGFIETKKNPQGFFGLTSLATCCLKNPRHYRWILTLVISLIFACVLGFFNSFGTLYICLRRDLQSSATETGWVASLAWSLCLLSPLITALYQRVGPRLISSLGIILCSIGLFTSSFAQNIWTLYLTFGMIFGVGVNFLFVSSINLITSYFDGHECTMPTVLPGVGATAGMLVFCPVLEIVFTSYGWRMSLCVIAAIILVTGLAGCLLFRLPPTPEIGCGKDEQGELEKFQLKALRMKETREKAKKSRANYKQLLKDPMHWVFGVATLISSMTLLCSVINLVELISLAGYSDERSAFFMSILGFVDTGGRLIIAFFGDKLPCSRILVMPVVCLLTGAVTFLLTITNQTAAIITYVTVVGIARAILYSIMYASSVETFGHAVHQESFAILLLMNGVGCLLAPLIPGLSFDLTGSYKMANYFFSFLWLVACGKFLAVYIMKNYRNKKMVKSKSDKLEQEKEEAHKVKRGYGVDASSDFEDAMEPLTVEPPPRNNHLSDQVPDVILQNIKIHNISSV</sequence>
<dbReference type="EnsemblMetazoa" id="XM_011666007">
    <property type="protein sequence ID" value="XP_011664309"/>
    <property type="gene ID" value="LOC579086"/>
</dbReference>
<organism evidence="5 6">
    <name type="scientific">Strongylocentrotus purpuratus</name>
    <name type="common">Purple sea urchin</name>
    <dbReference type="NCBI Taxonomy" id="7668"/>
    <lineage>
        <taxon>Eukaryota</taxon>
        <taxon>Metazoa</taxon>
        <taxon>Echinodermata</taxon>
        <taxon>Eleutherozoa</taxon>
        <taxon>Echinozoa</taxon>
        <taxon>Echinoidea</taxon>
        <taxon>Euechinoidea</taxon>
        <taxon>Echinacea</taxon>
        <taxon>Camarodonta</taxon>
        <taxon>Echinidea</taxon>
        <taxon>Strongylocentrotidae</taxon>
        <taxon>Strongylocentrotus</taxon>
    </lineage>
</organism>
<dbReference type="GO" id="GO:0008028">
    <property type="term" value="F:monocarboxylic acid transmembrane transporter activity"/>
    <property type="evidence" value="ECO:0000318"/>
    <property type="project" value="GO_Central"/>
</dbReference>
<proteinExistence type="predicted"/>
<evidence type="ECO:0000256" key="3">
    <source>
        <dbReference type="SAM" id="Phobius"/>
    </source>
</evidence>
<name>A0A7M7HD08_STRPU</name>
<dbReference type="GO" id="GO:0005886">
    <property type="term" value="C:plasma membrane"/>
    <property type="evidence" value="ECO:0000318"/>
    <property type="project" value="GO_Central"/>
</dbReference>
<dbReference type="PANTHER" id="PTHR11360">
    <property type="entry name" value="MONOCARBOXYLATE TRANSPORTER"/>
    <property type="match status" value="1"/>
</dbReference>
<keyword evidence="3" id="KW-0812">Transmembrane</keyword>
<evidence type="ECO:0000313" key="5">
    <source>
        <dbReference type="EnsemblMetazoa" id="XP_011664311"/>
    </source>
</evidence>
<reference evidence="5" key="2">
    <citation type="submission" date="2021-01" db="UniProtKB">
        <authorList>
            <consortium name="EnsemblMetazoa"/>
        </authorList>
    </citation>
    <scope>IDENTIFICATION</scope>
</reference>
<keyword evidence="3" id="KW-0472">Membrane</keyword>
<dbReference type="Pfam" id="PF07690">
    <property type="entry name" value="MFS_1"/>
    <property type="match status" value="1"/>
</dbReference>
<accession>A0A7M7HD08</accession>
<feature type="transmembrane region" description="Helical" evidence="3">
    <location>
        <begin position="120"/>
        <end position="139"/>
    </location>
</feature>
<feature type="transmembrane region" description="Helical" evidence="3">
    <location>
        <begin position="207"/>
        <end position="228"/>
    </location>
</feature>
<dbReference type="KEGG" id="spu:579086"/>
<dbReference type="PANTHER" id="PTHR11360:SF172">
    <property type="entry name" value="MAJOR FACILITATOR SUPERFAMILY (MFS) PROFILE DOMAIN-CONTAINING PROTEIN"/>
    <property type="match status" value="1"/>
</dbReference>
<feature type="transmembrane region" description="Helical" evidence="3">
    <location>
        <begin position="433"/>
        <end position="454"/>
    </location>
</feature>
<dbReference type="InterPro" id="IPR050327">
    <property type="entry name" value="Proton-linked_MCT"/>
</dbReference>
<dbReference type="PROSITE" id="PS50850">
    <property type="entry name" value="MFS"/>
    <property type="match status" value="1"/>
</dbReference>
<dbReference type="InterPro" id="IPR020846">
    <property type="entry name" value="MFS_dom"/>
</dbReference>
<evidence type="ECO:0000259" key="4">
    <source>
        <dbReference type="PROSITE" id="PS50850"/>
    </source>
</evidence>
<dbReference type="GeneID" id="579086"/>
<dbReference type="SUPFAM" id="SSF103473">
    <property type="entry name" value="MFS general substrate transporter"/>
    <property type="match status" value="1"/>
</dbReference>
<evidence type="ECO:0000313" key="6">
    <source>
        <dbReference type="Proteomes" id="UP000007110"/>
    </source>
</evidence>
<dbReference type="InterPro" id="IPR036259">
    <property type="entry name" value="MFS_trans_sf"/>
</dbReference>
<feature type="transmembrane region" description="Helical" evidence="3">
    <location>
        <begin position="372"/>
        <end position="392"/>
    </location>
</feature>
<dbReference type="Gene3D" id="1.20.1250.20">
    <property type="entry name" value="MFS general substrate transporter like domains"/>
    <property type="match status" value="2"/>
</dbReference>
<feature type="transmembrane region" description="Helical" evidence="3">
    <location>
        <begin position="398"/>
        <end position="421"/>
    </location>
</feature>
<dbReference type="EnsemblMetazoa" id="XM_011666009">
    <property type="protein sequence ID" value="XP_011664311"/>
    <property type="gene ID" value="LOC579086"/>
</dbReference>
<keyword evidence="2" id="KW-0175">Coiled coil</keyword>
<feature type="transmembrane region" description="Helical" evidence="3">
    <location>
        <begin position="234"/>
        <end position="256"/>
    </location>
</feature>
<dbReference type="OrthoDB" id="5667at2759"/>
<keyword evidence="6" id="KW-1185">Reference proteome</keyword>
<feature type="transmembrane region" description="Helical" evidence="3">
    <location>
        <begin position="146"/>
        <end position="165"/>
    </location>
</feature>
<dbReference type="AlphaFoldDB" id="A0A7M7HD08"/>
<dbReference type="RefSeq" id="XP_011664311.2">
    <property type="nucleotide sequence ID" value="XM_011666009.2"/>
</dbReference>
<feature type="transmembrane region" description="Helical" evidence="3">
    <location>
        <begin position="80"/>
        <end position="100"/>
    </location>
</feature>
<feature type="domain" description="Major facilitator superfamily (MFS) profile" evidence="4">
    <location>
        <begin position="79"/>
        <end position="489"/>
    </location>
</feature>
<dbReference type="RefSeq" id="XP_011664309.2">
    <property type="nucleotide sequence ID" value="XM_011666007.2"/>
</dbReference>
<dbReference type="Proteomes" id="UP000007110">
    <property type="component" value="Unassembled WGS sequence"/>
</dbReference>
<dbReference type="InParanoid" id="A0A7M7HD08"/>
<keyword evidence="3" id="KW-1133">Transmembrane helix</keyword>